<evidence type="ECO:0000259" key="2">
    <source>
        <dbReference type="Pfam" id="PF01471"/>
    </source>
</evidence>
<evidence type="ECO:0000256" key="1">
    <source>
        <dbReference type="SAM" id="SignalP"/>
    </source>
</evidence>
<dbReference type="RefSeq" id="WP_211124096.1">
    <property type="nucleotide sequence ID" value="NZ_BAAALR010000076.1"/>
</dbReference>
<feature type="chain" id="PRO_5046963267" description="Peptidoglycan binding-like domain-containing protein" evidence="1">
    <location>
        <begin position="30"/>
        <end position="130"/>
    </location>
</feature>
<feature type="domain" description="Peptidoglycan binding-like" evidence="2">
    <location>
        <begin position="61"/>
        <end position="124"/>
    </location>
</feature>
<dbReference type="Gene3D" id="1.10.101.10">
    <property type="entry name" value="PGBD-like superfamily/PGBD"/>
    <property type="match status" value="1"/>
</dbReference>
<evidence type="ECO:0000313" key="4">
    <source>
        <dbReference type="Proteomes" id="UP001499947"/>
    </source>
</evidence>
<protein>
    <recommendedName>
        <fullName evidence="2">Peptidoglycan binding-like domain-containing protein</fullName>
    </recommendedName>
</protein>
<dbReference type="SUPFAM" id="SSF47090">
    <property type="entry name" value="PGBD-like"/>
    <property type="match status" value="1"/>
</dbReference>
<reference evidence="3 4" key="1">
    <citation type="journal article" date="2019" name="Int. J. Syst. Evol. Microbiol.">
        <title>The Global Catalogue of Microorganisms (GCM) 10K type strain sequencing project: providing services to taxonomists for standard genome sequencing and annotation.</title>
        <authorList>
            <consortium name="The Broad Institute Genomics Platform"/>
            <consortium name="The Broad Institute Genome Sequencing Center for Infectious Disease"/>
            <person name="Wu L."/>
            <person name="Ma J."/>
        </authorList>
    </citation>
    <scope>NUCLEOTIDE SEQUENCE [LARGE SCALE GENOMIC DNA]</scope>
    <source>
        <strain evidence="3 4">JCM 13244</strain>
    </source>
</reference>
<sequence>MLIRKAVVASAAALTLTSLSITIADSAMAADVASASSAAVQSYSCSRTYYSGTAITESGDTGNRVIEVQCQLYHRGFLSAGQVDGIFGSITYNAVLRFQKEYNSICHGGISVDGVVGTYTWAALRSACPS</sequence>
<dbReference type="InterPro" id="IPR036366">
    <property type="entry name" value="PGBDSf"/>
</dbReference>
<feature type="signal peptide" evidence="1">
    <location>
        <begin position="1"/>
        <end position="29"/>
    </location>
</feature>
<gene>
    <name evidence="3" type="ORF">GCM10009680_66040</name>
</gene>
<comment type="caution">
    <text evidence="3">The sequence shown here is derived from an EMBL/GenBank/DDBJ whole genome shotgun (WGS) entry which is preliminary data.</text>
</comment>
<dbReference type="InterPro" id="IPR002477">
    <property type="entry name" value="Peptidoglycan-bd-like"/>
</dbReference>
<proteinExistence type="predicted"/>
<keyword evidence="1" id="KW-0732">Signal</keyword>
<keyword evidence="4" id="KW-1185">Reference proteome</keyword>
<organism evidence="3 4">
    <name type="scientific">Streptomyces yatensis</name>
    <dbReference type="NCBI Taxonomy" id="155177"/>
    <lineage>
        <taxon>Bacteria</taxon>
        <taxon>Bacillati</taxon>
        <taxon>Actinomycetota</taxon>
        <taxon>Actinomycetes</taxon>
        <taxon>Kitasatosporales</taxon>
        <taxon>Streptomycetaceae</taxon>
        <taxon>Streptomyces</taxon>
        <taxon>Streptomyces violaceusniger group</taxon>
    </lineage>
</organism>
<dbReference type="Proteomes" id="UP001499947">
    <property type="component" value="Unassembled WGS sequence"/>
</dbReference>
<accession>A0ABN2J0L1</accession>
<dbReference type="InterPro" id="IPR036365">
    <property type="entry name" value="PGBD-like_sf"/>
</dbReference>
<evidence type="ECO:0000313" key="3">
    <source>
        <dbReference type="EMBL" id="GAA1715514.1"/>
    </source>
</evidence>
<name>A0ABN2J0L1_9ACTN</name>
<dbReference type="Pfam" id="PF01471">
    <property type="entry name" value="PG_binding_1"/>
    <property type="match status" value="1"/>
</dbReference>
<dbReference type="EMBL" id="BAAALR010000076">
    <property type="protein sequence ID" value="GAA1715514.1"/>
    <property type="molecule type" value="Genomic_DNA"/>
</dbReference>